<feature type="domain" description="Spindle pole body-associated protein cut12" evidence="3">
    <location>
        <begin position="123"/>
        <end position="260"/>
    </location>
</feature>
<dbReference type="OrthoDB" id="5383703at2759"/>
<dbReference type="GeneID" id="19326397"/>
<feature type="region of interest" description="Disordered" evidence="2">
    <location>
        <begin position="1"/>
        <end position="31"/>
    </location>
</feature>
<keyword evidence="5" id="KW-1185">Reference proteome</keyword>
<dbReference type="KEGG" id="tmn:UCRPA7_5805"/>
<feature type="compositionally biased region" description="Basic and acidic residues" evidence="2">
    <location>
        <begin position="101"/>
        <end position="120"/>
    </location>
</feature>
<dbReference type="eggNOG" id="ENOG502S2W9">
    <property type="taxonomic scope" value="Eukaryota"/>
</dbReference>
<name>R8BHF2_PHAM7</name>
<dbReference type="RefSeq" id="XP_007916540.1">
    <property type="nucleotide sequence ID" value="XM_007918349.1"/>
</dbReference>
<evidence type="ECO:0000313" key="5">
    <source>
        <dbReference type="Proteomes" id="UP000014074"/>
    </source>
</evidence>
<feature type="region of interest" description="Disordered" evidence="2">
    <location>
        <begin position="53"/>
        <end position="159"/>
    </location>
</feature>
<dbReference type="AlphaFoldDB" id="R8BHF2"/>
<accession>R8BHF2</accession>
<reference evidence="5" key="1">
    <citation type="journal article" date="2013" name="Genome Announc.">
        <title>Draft genome sequence of the ascomycete Phaeoacremonium aleophilum strain UCR-PA7, a causal agent of the esca disease complex in grapevines.</title>
        <authorList>
            <person name="Blanco-Ulate B."/>
            <person name="Rolshausen P."/>
            <person name="Cantu D."/>
        </authorList>
    </citation>
    <scope>NUCLEOTIDE SEQUENCE [LARGE SCALE GENOMIC DNA]</scope>
    <source>
        <strain evidence="5">UCR-PA7</strain>
    </source>
</reference>
<dbReference type="Pfam" id="PF11500">
    <property type="entry name" value="Cut12"/>
    <property type="match status" value="1"/>
</dbReference>
<feature type="compositionally biased region" description="Basic and acidic residues" evidence="2">
    <location>
        <begin position="143"/>
        <end position="158"/>
    </location>
</feature>
<evidence type="ECO:0000256" key="2">
    <source>
        <dbReference type="SAM" id="MobiDB-lite"/>
    </source>
</evidence>
<evidence type="ECO:0000256" key="1">
    <source>
        <dbReference type="SAM" id="Coils"/>
    </source>
</evidence>
<proteinExistence type="predicted"/>
<evidence type="ECO:0000313" key="4">
    <source>
        <dbReference type="EMBL" id="EON98672.1"/>
    </source>
</evidence>
<keyword evidence="1" id="KW-0175">Coiled coil</keyword>
<dbReference type="EMBL" id="KB933203">
    <property type="protein sequence ID" value="EON98672.1"/>
    <property type="molecule type" value="Genomic_DNA"/>
</dbReference>
<sequence>MLGWVMKRGLEAATGAPPPVNPDDTQIEQPDTPAPVFAARAFKTALFGTPAARDQVLEEADNNSQAKTAKDDDDGFKSPTKPAGILLTPGTGTTRRKRVSFGRDVKDHKTAIGAKDDGTSKLRPRTKLTEALENARKQRNRPAKADGKIAESQAKDPEDAWEEVDDLEMDADITVDLNEPHSQSGRYWKSEFQKYHEEAKAEMEKLVKYKHLAKSYAKMKDAEALNLNQKLREEQEKVSRMEGKVTELAGRLATQRLKGSSSNDEEMMEDLARQTALAVQYREQVEELESLLKTGQIETGECGKRRRQVASPRTAKTLLDTQRELRKAREQVKELDRLRGDVQRLKADLRSAEQRELKLEVEHKRIAADLSKSTSKIAELEGRLKRSEEECERKDGHLQKLKADYNTLKENAKARYAEAREVLNRKNEEIDELKNEIRSLKTSDAEILKHDIKSLTSKQHDSNARSKKLVDLQAKLKAEQDARQRENEDASITINRLEMEVKDRTYGRASDRRGAGKSSSLNLRQNGSRNSNEGIGRTLMLESQVLQAA</sequence>
<feature type="region of interest" description="Disordered" evidence="2">
    <location>
        <begin position="503"/>
        <end position="536"/>
    </location>
</feature>
<gene>
    <name evidence="4" type="ORF">UCRPA7_5805</name>
</gene>
<evidence type="ECO:0000259" key="3">
    <source>
        <dbReference type="Pfam" id="PF11500"/>
    </source>
</evidence>
<protein>
    <submittedName>
        <fullName evidence="4">Putative urease accessory protein</fullName>
    </submittedName>
</protein>
<feature type="compositionally biased region" description="Polar residues" evidence="2">
    <location>
        <begin position="517"/>
        <end position="533"/>
    </location>
</feature>
<dbReference type="HOGENOM" id="CLU_007643_2_1_1"/>
<feature type="coiled-coil region" evidence="1">
    <location>
        <begin position="217"/>
        <end position="443"/>
    </location>
</feature>
<feature type="compositionally biased region" description="Basic and acidic residues" evidence="2">
    <location>
        <begin position="503"/>
        <end position="514"/>
    </location>
</feature>
<dbReference type="Proteomes" id="UP000014074">
    <property type="component" value="Unassembled WGS sequence"/>
</dbReference>
<feature type="compositionally biased region" description="Basic and acidic residues" evidence="2">
    <location>
        <begin position="127"/>
        <end position="136"/>
    </location>
</feature>
<organism evidence="4 5">
    <name type="scientific">Phaeoacremonium minimum (strain UCR-PA7)</name>
    <name type="common">Esca disease fungus</name>
    <name type="synonym">Togninia minima</name>
    <dbReference type="NCBI Taxonomy" id="1286976"/>
    <lineage>
        <taxon>Eukaryota</taxon>
        <taxon>Fungi</taxon>
        <taxon>Dikarya</taxon>
        <taxon>Ascomycota</taxon>
        <taxon>Pezizomycotina</taxon>
        <taxon>Sordariomycetes</taxon>
        <taxon>Sordariomycetidae</taxon>
        <taxon>Togniniales</taxon>
        <taxon>Togniniaceae</taxon>
        <taxon>Phaeoacremonium</taxon>
    </lineage>
</organism>
<dbReference type="InterPro" id="IPR021589">
    <property type="entry name" value="Cut12"/>
</dbReference>